<evidence type="ECO:0000256" key="1">
    <source>
        <dbReference type="SAM" id="MobiDB-lite"/>
    </source>
</evidence>
<dbReference type="AlphaFoldDB" id="A0A507FRW5"/>
<proteinExistence type="predicted"/>
<comment type="caution">
    <text evidence="3">The sequence shown here is derived from an EMBL/GenBank/DDBJ whole genome shotgun (WGS) entry which is preliminary data.</text>
</comment>
<dbReference type="InterPro" id="IPR011990">
    <property type="entry name" value="TPR-like_helical_dom_sf"/>
</dbReference>
<dbReference type="Pfam" id="PF08238">
    <property type="entry name" value="Sel1"/>
    <property type="match status" value="6"/>
</dbReference>
<dbReference type="SUPFAM" id="SSF81383">
    <property type="entry name" value="F-box domain"/>
    <property type="match status" value="1"/>
</dbReference>
<dbReference type="InterPro" id="IPR053301">
    <property type="entry name" value="F-box_motif"/>
</dbReference>
<protein>
    <recommendedName>
        <fullName evidence="2">F-box domain-containing protein</fullName>
    </recommendedName>
</protein>
<reference evidence="3 4" key="1">
    <citation type="journal article" date="2019" name="Sci. Rep.">
        <title>Comparative genomics of chytrid fungi reveal insights into the obligate biotrophic and pathogenic lifestyle of Synchytrium endobioticum.</title>
        <authorList>
            <person name="van de Vossenberg B.T.L.H."/>
            <person name="Warris S."/>
            <person name="Nguyen H.D.T."/>
            <person name="van Gent-Pelzer M.P.E."/>
            <person name="Joly D.L."/>
            <person name="van de Geest H.C."/>
            <person name="Bonants P.J.M."/>
            <person name="Smith D.S."/>
            <person name="Levesque C.A."/>
            <person name="van der Lee T.A.J."/>
        </authorList>
    </citation>
    <scope>NUCLEOTIDE SEQUENCE [LARGE SCALE GENOMIC DNA]</scope>
    <source>
        <strain evidence="3 4">CBS 675.73</strain>
    </source>
</reference>
<accession>A0A507FRW5</accession>
<feature type="region of interest" description="Disordered" evidence="1">
    <location>
        <begin position="571"/>
        <end position="596"/>
    </location>
</feature>
<feature type="domain" description="F-box" evidence="2">
    <location>
        <begin position="657"/>
        <end position="686"/>
    </location>
</feature>
<evidence type="ECO:0000313" key="3">
    <source>
        <dbReference type="EMBL" id="TPX78215.1"/>
    </source>
</evidence>
<dbReference type="InterPro" id="IPR006597">
    <property type="entry name" value="Sel1-like"/>
</dbReference>
<sequence>MNEQTGLLGLARFRSAGKYIAATCLLVAAGQCGREERETGIMDVNGEGTAGDIADAEDEEEFTSGPAADRNELEACADSGVSGLLRSAMVAQFQPSRAFTSEISARTPTSSGLASPKKKQSVARKLEQRAFTLLKDASFITQQRRFAPAVSALAFYNEFALGEFEAPDFVRAERLYNSSAASNCSFALARLAFLKMQGRPGIKINQALAEHYRVVLATTAAAFELGAAGKSGSSSLSWIHILAVNHHPSAQFCLGICLYNGIGTVKNKSAAYTWCRKAALQNHPGAMNMLGNLFIEGHGTTKQPAAGLRWYIRAAELKDAAAIYNIGTLFERGVAVEEDARQAFEWYVRASVFGSVNAQNVLGIFYEQGIGVPMCSKRAVQYYKSAAGNGHPHAMYNLARCHHDGFGVVRSDSTAAMWFQQAAQQAHVLSLLSAAVCHDSGVGMPDGKRVGASARDYYWQACKKGSTEARFRLVEVVALEMLVAARPLLAGRMIPISTPKTQTDDHTNPSNIISSSANTNSFTRVDSSSYVAAAAECSSLQQFSSTNTAAVDFISNWHNSHSANAGVLEGFSLNKQPDRTSKNTETEASRSCSSSPSMYLRSHFAGKSVESIMYPTSRTQSVGVNSNKSIKLESMHSASQEIQEALPNDTRIEMSATTSIAHLPTEILLHVLSFLNSCNVLTSSQVLRVLEVAGDRGTLSQGLSRGDVLKGLNVERVAVWIDGGDWCRFCRGKSCTVIKHHVMRLKKK</sequence>
<name>A0A507FRW5_9FUNG</name>
<dbReference type="SMART" id="SM00671">
    <property type="entry name" value="SEL1"/>
    <property type="match status" value="6"/>
</dbReference>
<dbReference type="PANTHER" id="PTHR45088">
    <property type="entry name" value="OSJNBA0022H21.17 PROTEIN"/>
    <property type="match status" value="1"/>
</dbReference>
<dbReference type="CDD" id="cd09917">
    <property type="entry name" value="F-box_SF"/>
    <property type="match status" value="1"/>
</dbReference>
<gene>
    <name evidence="3" type="ORF">CcCBS67573_g00558</name>
</gene>
<evidence type="ECO:0000313" key="4">
    <source>
        <dbReference type="Proteomes" id="UP000320333"/>
    </source>
</evidence>
<dbReference type="SUPFAM" id="SSF81901">
    <property type="entry name" value="HCP-like"/>
    <property type="match status" value="2"/>
</dbReference>
<keyword evidence="4" id="KW-1185">Reference proteome</keyword>
<dbReference type="OrthoDB" id="272077at2759"/>
<evidence type="ECO:0000259" key="2">
    <source>
        <dbReference type="PROSITE" id="PS50181"/>
    </source>
</evidence>
<dbReference type="Proteomes" id="UP000320333">
    <property type="component" value="Unassembled WGS sequence"/>
</dbReference>
<dbReference type="PANTHER" id="PTHR45088:SF1">
    <property type="entry name" value="OS04G0476000 PROTEIN"/>
    <property type="match status" value="1"/>
</dbReference>
<feature type="compositionally biased region" description="Basic and acidic residues" evidence="1">
    <location>
        <begin position="576"/>
        <end position="588"/>
    </location>
</feature>
<dbReference type="PROSITE" id="PS50181">
    <property type="entry name" value="FBOX"/>
    <property type="match status" value="1"/>
</dbReference>
<dbReference type="InterPro" id="IPR036047">
    <property type="entry name" value="F-box-like_dom_sf"/>
</dbReference>
<dbReference type="Gene3D" id="1.25.40.10">
    <property type="entry name" value="Tetratricopeptide repeat domain"/>
    <property type="match status" value="2"/>
</dbReference>
<dbReference type="InterPro" id="IPR001810">
    <property type="entry name" value="F-box_dom"/>
</dbReference>
<dbReference type="EMBL" id="QEAP01000007">
    <property type="protein sequence ID" value="TPX78215.1"/>
    <property type="molecule type" value="Genomic_DNA"/>
</dbReference>
<dbReference type="STRING" id="246404.A0A507FRW5"/>
<organism evidence="3 4">
    <name type="scientific">Chytriomyces confervae</name>
    <dbReference type="NCBI Taxonomy" id="246404"/>
    <lineage>
        <taxon>Eukaryota</taxon>
        <taxon>Fungi</taxon>
        <taxon>Fungi incertae sedis</taxon>
        <taxon>Chytridiomycota</taxon>
        <taxon>Chytridiomycota incertae sedis</taxon>
        <taxon>Chytridiomycetes</taxon>
        <taxon>Chytridiales</taxon>
        <taxon>Chytriomycetaceae</taxon>
        <taxon>Chytriomyces</taxon>
    </lineage>
</organism>